<dbReference type="RefSeq" id="WP_342690585.1">
    <property type="nucleotide sequence ID" value="NZ_JBCGDP010000002.1"/>
</dbReference>
<evidence type="ECO:0000313" key="6">
    <source>
        <dbReference type="EMBL" id="MEM0575496.1"/>
    </source>
</evidence>
<sequence length="354" mass="41319">MNNQMLFFFSALGAFNGFILSVYFAINANKRKFSNYFLVFLLLTLSIRIIKSVFFYFNPQLSNTFIQIGLSACILIGPFLYLYLKSQSDNEKISWIIHIFPYLIGTIVLGLSYPYVEHQVIWSSWIVKGIYIQWFIYIVISIKYISPVFYKLKKKQSLSKMDIWLLSIYLGVAFICLAYSTAAYTSYIVGALSFTFILYLIILLFVFKNKHASTFFQEKERYQNKELDAITIEAIQQKILFIAEKELFLNPNLTLDDTAKEVKINKHQLSQYLNEKLNKSFNVFINEFRIEKAKSLLQTKTNYTMEALGYECGFNSKSTFFTTFKKITGQTPTEYQRGFQNEFGFINSNSKTIK</sequence>
<feature type="transmembrane region" description="Helical" evidence="4">
    <location>
        <begin position="6"/>
        <end position="26"/>
    </location>
</feature>
<dbReference type="PANTHER" id="PTHR43280:SF29">
    <property type="entry name" value="ARAC-FAMILY TRANSCRIPTIONAL REGULATOR"/>
    <property type="match status" value="1"/>
</dbReference>
<name>A0ABU9NMA5_9FLAO</name>
<dbReference type="PANTHER" id="PTHR43280">
    <property type="entry name" value="ARAC-FAMILY TRANSCRIPTIONAL REGULATOR"/>
    <property type="match status" value="1"/>
</dbReference>
<dbReference type="Proteomes" id="UP001468798">
    <property type="component" value="Unassembled WGS sequence"/>
</dbReference>
<evidence type="ECO:0000313" key="7">
    <source>
        <dbReference type="Proteomes" id="UP001468798"/>
    </source>
</evidence>
<feature type="domain" description="HTH araC/xylS-type" evidence="5">
    <location>
        <begin position="237"/>
        <end position="338"/>
    </location>
</feature>
<feature type="transmembrane region" description="Helical" evidence="4">
    <location>
        <begin position="163"/>
        <end position="181"/>
    </location>
</feature>
<keyword evidence="3" id="KW-0804">Transcription</keyword>
<reference evidence="6 7" key="1">
    <citation type="submission" date="2024-03" db="EMBL/GenBank/DDBJ databases">
        <title>Two novel species of the genus Flavobacterium exhibiting potentially degradation of complex polysaccharides.</title>
        <authorList>
            <person name="Lian X."/>
        </authorList>
    </citation>
    <scope>NUCLEOTIDE SEQUENCE [LARGE SCALE GENOMIC DNA]</scope>
    <source>
        <strain evidence="6 7">N6</strain>
    </source>
</reference>
<dbReference type="Gene3D" id="1.10.10.60">
    <property type="entry name" value="Homeodomain-like"/>
    <property type="match status" value="2"/>
</dbReference>
<dbReference type="EMBL" id="JBCGDP010000002">
    <property type="protein sequence ID" value="MEM0575496.1"/>
    <property type="molecule type" value="Genomic_DNA"/>
</dbReference>
<comment type="caution">
    <text evidence="6">The sequence shown here is derived from an EMBL/GenBank/DDBJ whole genome shotgun (WGS) entry which is preliminary data.</text>
</comment>
<feature type="transmembrane region" description="Helical" evidence="4">
    <location>
        <begin position="64"/>
        <end position="83"/>
    </location>
</feature>
<dbReference type="SUPFAM" id="SSF46689">
    <property type="entry name" value="Homeodomain-like"/>
    <property type="match status" value="1"/>
</dbReference>
<dbReference type="Pfam" id="PF12833">
    <property type="entry name" value="HTH_18"/>
    <property type="match status" value="1"/>
</dbReference>
<keyword evidence="1" id="KW-0805">Transcription regulation</keyword>
<evidence type="ECO:0000259" key="5">
    <source>
        <dbReference type="PROSITE" id="PS01124"/>
    </source>
</evidence>
<evidence type="ECO:0000256" key="1">
    <source>
        <dbReference type="ARBA" id="ARBA00023015"/>
    </source>
</evidence>
<feature type="transmembrane region" description="Helical" evidence="4">
    <location>
        <begin position="38"/>
        <end position="58"/>
    </location>
</feature>
<keyword evidence="7" id="KW-1185">Reference proteome</keyword>
<dbReference type="SMART" id="SM00342">
    <property type="entry name" value="HTH_ARAC"/>
    <property type="match status" value="1"/>
</dbReference>
<dbReference type="PROSITE" id="PS01124">
    <property type="entry name" value="HTH_ARAC_FAMILY_2"/>
    <property type="match status" value="1"/>
</dbReference>
<gene>
    <name evidence="6" type="ORF">WFZ86_03215</name>
</gene>
<dbReference type="InterPro" id="IPR018062">
    <property type="entry name" value="HTH_AraC-typ_CS"/>
</dbReference>
<organism evidence="6 7">
    <name type="scientific">Flavobacterium polysaccharolyticum</name>
    <dbReference type="NCBI Taxonomy" id="3133148"/>
    <lineage>
        <taxon>Bacteria</taxon>
        <taxon>Pseudomonadati</taxon>
        <taxon>Bacteroidota</taxon>
        <taxon>Flavobacteriia</taxon>
        <taxon>Flavobacteriales</taxon>
        <taxon>Flavobacteriaceae</taxon>
        <taxon>Flavobacterium</taxon>
    </lineage>
</organism>
<protein>
    <submittedName>
        <fullName evidence="6">Helix-turn-helix domain-containing protein</fullName>
    </submittedName>
</protein>
<keyword evidence="4" id="KW-0472">Membrane</keyword>
<accession>A0ABU9NMA5</accession>
<feature type="transmembrane region" description="Helical" evidence="4">
    <location>
        <begin position="95"/>
        <end position="116"/>
    </location>
</feature>
<evidence type="ECO:0000256" key="3">
    <source>
        <dbReference type="ARBA" id="ARBA00023163"/>
    </source>
</evidence>
<dbReference type="PROSITE" id="PS00041">
    <property type="entry name" value="HTH_ARAC_FAMILY_1"/>
    <property type="match status" value="1"/>
</dbReference>
<evidence type="ECO:0000256" key="2">
    <source>
        <dbReference type="ARBA" id="ARBA00023125"/>
    </source>
</evidence>
<keyword evidence="4" id="KW-0812">Transmembrane</keyword>
<dbReference type="InterPro" id="IPR018060">
    <property type="entry name" value="HTH_AraC"/>
</dbReference>
<evidence type="ECO:0000256" key="4">
    <source>
        <dbReference type="SAM" id="Phobius"/>
    </source>
</evidence>
<feature type="transmembrane region" description="Helical" evidence="4">
    <location>
        <begin position="122"/>
        <end position="142"/>
    </location>
</feature>
<proteinExistence type="predicted"/>
<keyword evidence="2" id="KW-0238">DNA-binding</keyword>
<dbReference type="InterPro" id="IPR009057">
    <property type="entry name" value="Homeodomain-like_sf"/>
</dbReference>
<feature type="transmembrane region" description="Helical" evidence="4">
    <location>
        <begin position="187"/>
        <end position="207"/>
    </location>
</feature>
<keyword evidence="4" id="KW-1133">Transmembrane helix</keyword>